<dbReference type="Proteomes" id="UP000653578">
    <property type="component" value="Unassembled WGS sequence"/>
</dbReference>
<comment type="subcellular location">
    <subcellularLocation>
        <location evidence="1">Cytoplasm</location>
    </subcellularLocation>
</comment>
<evidence type="ECO:0000256" key="2">
    <source>
        <dbReference type="ARBA" id="ARBA00022490"/>
    </source>
</evidence>
<evidence type="ECO:0000256" key="7">
    <source>
        <dbReference type="ARBA" id="ARBA00023163"/>
    </source>
</evidence>
<reference evidence="11 12" key="1">
    <citation type="submission" date="2019-10" db="EMBL/GenBank/DDBJ databases">
        <title>Description of Paenibacillus humi sp. nov.</title>
        <authorList>
            <person name="Carlier A."/>
            <person name="Qi S."/>
        </authorList>
    </citation>
    <scope>NUCLEOTIDE SEQUENCE [LARGE SCALE GENOMIC DNA]</scope>
    <source>
        <strain evidence="11 12">LMG 31461</strain>
    </source>
</reference>
<dbReference type="SUPFAM" id="SSF52172">
    <property type="entry name" value="CheY-like"/>
    <property type="match status" value="1"/>
</dbReference>
<evidence type="ECO:0000256" key="8">
    <source>
        <dbReference type="PROSITE-ProRule" id="PRU00169"/>
    </source>
</evidence>
<evidence type="ECO:0000256" key="4">
    <source>
        <dbReference type="ARBA" id="ARBA00023012"/>
    </source>
</evidence>
<dbReference type="InterPro" id="IPR051552">
    <property type="entry name" value="HptR"/>
</dbReference>
<dbReference type="InterPro" id="IPR009057">
    <property type="entry name" value="Homeodomain-like_sf"/>
</dbReference>
<evidence type="ECO:0000313" key="12">
    <source>
        <dbReference type="Proteomes" id="UP000653578"/>
    </source>
</evidence>
<dbReference type="Pfam" id="PF00072">
    <property type="entry name" value="Response_reg"/>
    <property type="match status" value="1"/>
</dbReference>
<dbReference type="InterPro" id="IPR018060">
    <property type="entry name" value="HTH_AraC"/>
</dbReference>
<dbReference type="RefSeq" id="WP_171632847.1">
    <property type="nucleotide sequence ID" value="NZ_WHNY01000062.1"/>
</dbReference>
<dbReference type="PANTHER" id="PTHR42713">
    <property type="entry name" value="HISTIDINE KINASE-RELATED"/>
    <property type="match status" value="1"/>
</dbReference>
<comment type="caution">
    <text evidence="11">The sequence shown here is derived from an EMBL/GenBank/DDBJ whole genome shotgun (WGS) entry which is preliminary data.</text>
</comment>
<dbReference type="PROSITE" id="PS50110">
    <property type="entry name" value="RESPONSE_REGULATORY"/>
    <property type="match status" value="1"/>
</dbReference>
<feature type="domain" description="HTH araC/xylS-type" evidence="9">
    <location>
        <begin position="436"/>
        <end position="515"/>
    </location>
</feature>
<keyword evidence="4" id="KW-0902">Two-component regulatory system</keyword>
<evidence type="ECO:0000256" key="5">
    <source>
        <dbReference type="ARBA" id="ARBA00023015"/>
    </source>
</evidence>
<proteinExistence type="predicted"/>
<dbReference type="SMART" id="SM00448">
    <property type="entry name" value="REC"/>
    <property type="match status" value="1"/>
</dbReference>
<keyword evidence="7" id="KW-0804">Transcription</keyword>
<evidence type="ECO:0000256" key="1">
    <source>
        <dbReference type="ARBA" id="ARBA00004496"/>
    </source>
</evidence>
<dbReference type="PANTHER" id="PTHR42713:SF3">
    <property type="entry name" value="TRANSCRIPTIONAL REGULATORY PROTEIN HPTR"/>
    <property type="match status" value="1"/>
</dbReference>
<keyword evidence="12" id="KW-1185">Reference proteome</keyword>
<dbReference type="SMART" id="SM00342">
    <property type="entry name" value="HTH_ARAC"/>
    <property type="match status" value="1"/>
</dbReference>
<dbReference type="EMBL" id="WHNY01000062">
    <property type="protein sequence ID" value="NOU66461.1"/>
    <property type="molecule type" value="Genomic_DNA"/>
</dbReference>
<keyword evidence="6" id="KW-0238">DNA-binding</keyword>
<evidence type="ECO:0000259" key="10">
    <source>
        <dbReference type="PROSITE" id="PS50110"/>
    </source>
</evidence>
<protein>
    <submittedName>
        <fullName evidence="11">Response regulator</fullName>
    </submittedName>
</protein>
<evidence type="ECO:0000256" key="6">
    <source>
        <dbReference type="ARBA" id="ARBA00023125"/>
    </source>
</evidence>
<dbReference type="InterPro" id="IPR001789">
    <property type="entry name" value="Sig_transdc_resp-reg_receiver"/>
</dbReference>
<keyword evidence="3 8" id="KW-0597">Phosphoprotein</keyword>
<dbReference type="PROSITE" id="PS01124">
    <property type="entry name" value="HTH_ARAC_FAMILY_2"/>
    <property type="match status" value="1"/>
</dbReference>
<keyword evidence="5" id="KW-0805">Transcription regulation</keyword>
<dbReference type="InterPro" id="IPR011006">
    <property type="entry name" value="CheY-like_superfamily"/>
</dbReference>
<dbReference type="Pfam" id="PF12833">
    <property type="entry name" value="HTH_18"/>
    <property type="match status" value="1"/>
</dbReference>
<dbReference type="SUPFAM" id="SSF46689">
    <property type="entry name" value="Homeodomain-like"/>
    <property type="match status" value="1"/>
</dbReference>
<name>A0ABX1XDJ0_9BACL</name>
<keyword evidence="2" id="KW-0963">Cytoplasm</keyword>
<feature type="modified residue" description="4-aspartylphosphate" evidence="8">
    <location>
        <position position="59"/>
    </location>
</feature>
<dbReference type="Gene3D" id="3.40.50.2300">
    <property type="match status" value="1"/>
</dbReference>
<evidence type="ECO:0000313" key="11">
    <source>
        <dbReference type="EMBL" id="NOU66461.1"/>
    </source>
</evidence>
<feature type="domain" description="Response regulatory" evidence="10">
    <location>
        <begin position="7"/>
        <end position="124"/>
    </location>
</feature>
<dbReference type="Gene3D" id="1.10.10.60">
    <property type="entry name" value="Homeodomain-like"/>
    <property type="match status" value="2"/>
</dbReference>
<organism evidence="11 12">
    <name type="scientific">Paenibacillus plantarum</name>
    <dbReference type="NCBI Taxonomy" id="2654975"/>
    <lineage>
        <taxon>Bacteria</taxon>
        <taxon>Bacillati</taxon>
        <taxon>Bacillota</taxon>
        <taxon>Bacilli</taxon>
        <taxon>Bacillales</taxon>
        <taxon>Paenibacillaceae</taxon>
        <taxon>Paenibacillus</taxon>
    </lineage>
</organism>
<dbReference type="CDD" id="cd17536">
    <property type="entry name" value="REC_YesN-like"/>
    <property type="match status" value="1"/>
</dbReference>
<sequence>MSRSTYKILLVDDERIIREAIARTVDWEGLGLELIGTAADGLQAWEQIEALRPDIILTDIKMPRLDGLELIRRTKEQQPEARFAVLSGYDEFDLAVGAMSMGVKHYLLKPCDEQEIGRALGELVRELDETRRREQLLVAARKTDNTRLSEREPLLALLLEEPLAEDAAERLRLTMQLHHQMKLRLIFVQWEKITACQELRVREIAAAQSGAGRSLLLSAVAGNRLLAAVEDAGLAEAVAAGARLRDELQSRCPGLQLTMAVSEAGPLDGLSQLYQDVQTYAAFAFYLGAGGIATRELVEPQRASSAVPEAASGELIAAALRIGDAEGARYELAAFFQALAAARCERHASLSLCLQLLTTVFKEVPVEELQAKMARLLSLPTLGDIETYVASEMEQWIERFGETQSNRGSAIVLRMKRLIAYHLANEDLSLQWLSQQHIFMNAEYLGRLFRKETGEKFSQYLTRQRIEKSKQLIATETESKMYEIAARSGFGGDQQYFGNVFKKYTGYSPLEYRKSLTERNQ</sequence>
<accession>A0ABX1XDJ0</accession>
<evidence type="ECO:0000256" key="3">
    <source>
        <dbReference type="ARBA" id="ARBA00022553"/>
    </source>
</evidence>
<gene>
    <name evidence="11" type="ORF">GC096_20685</name>
</gene>
<evidence type="ECO:0000259" key="9">
    <source>
        <dbReference type="PROSITE" id="PS01124"/>
    </source>
</evidence>